<gene>
    <name evidence="2" type="ORF">EPJ72_12045</name>
</gene>
<keyword evidence="1" id="KW-0812">Transmembrane</keyword>
<feature type="transmembrane region" description="Helical" evidence="1">
    <location>
        <begin position="627"/>
        <end position="644"/>
    </location>
</feature>
<keyword evidence="1" id="KW-0472">Membrane</keyword>
<reference evidence="2 3" key="1">
    <citation type="journal article" date="1992" name="Lakartidningen">
        <title>[Penicillin V and not amoxicillin is the first choice preparation in acute otitis].</title>
        <authorList>
            <person name="Kamme C."/>
            <person name="Lundgren K."/>
            <person name="Prellner K."/>
        </authorList>
    </citation>
    <scope>NUCLEOTIDE SEQUENCE [LARGE SCALE GENOMIC DNA]</scope>
    <source>
        <strain evidence="2 3">PC5538III-hc</strain>
    </source>
</reference>
<feature type="transmembrane region" description="Helical" evidence="1">
    <location>
        <begin position="7"/>
        <end position="28"/>
    </location>
</feature>
<feature type="transmembrane region" description="Helical" evidence="1">
    <location>
        <begin position="159"/>
        <end position="180"/>
    </location>
</feature>
<feature type="transmembrane region" description="Helical" evidence="1">
    <location>
        <begin position="552"/>
        <end position="572"/>
    </location>
</feature>
<feature type="transmembrane region" description="Helical" evidence="1">
    <location>
        <begin position="605"/>
        <end position="621"/>
    </location>
</feature>
<dbReference type="EMBL" id="SAXY01000072">
    <property type="protein sequence ID" value="TXJ36423.1"/>
    <property type="molecule type" value="Genomic_DNA"/>
</dbReference>
<organism evidence="2 3">
    <name type="scientific">Brachyspira pilosicoli</name>
    <name type="common">Serpulina pilosicoli</name>
    <dbReference type="NCBI Taxonomy" id="52584"/>
    <lineage>
        <taxon>Bacteria</taxon>
        <taxon>Pseudomonadati</taxon>
        <taxon>Spirochaetota</taxon>
        <taxon>Spirochaetia</taxon>
        <taxon>Brachyspirales</taxon>
        <taxon>Brachyspiraceae</taxon>
        <taxon>Brachyspira</taxon>
    </lineage>
</organism>
<proteinExistence type="predicted"/>
<sequence>MKNKNIFLKIYIVFVVILTISVIVLSILGKKERTGYLSEFNINVNKTLEINGLDKEETKQLFTIDNKLDNTAVANYIFTNTSITNYSYNFRIKYYSKIFRNSDIYDVYPRLNNLTNYVKSAKMNDRFGTPFGNLISSKELSSLENIDNVNYYLKVKYKIYIYILTIMLILLITVFIKKIIIFFKKINKIKIIQIYSAILILYIVFIFVLYFYSNDKHTAVISNFELLYETSEGFVYKSNIYPNKIFLNDKFYRYSNEPLILNNIPTEIKNYGYAIEIDTSKDIYIYNRELLSYPKYNLHTSKGEIYELELLAEKILNTNDENIYYFLDPINLESVIRKSSVNTNQNFILYKGSNQIEKTFDDDKYNNTISFKIPDGSNIKYIKIKEISQNLYIKNNEYCIFTSFEKLPIGYKIDNVEYKLKISNNIYVLLFIFIIIYLILLYYCNKNILYKYITDKIFICIIIIVGLFISIFQFYLGFPGNYSGDPVFIILESLTGYYQNLNPIFISVFLKFLYNIFGYHTFYMFFINIFSFGIAVMLLIIALYIRYRNKCFIFLYLINSSIILNIFTTNFIPHKDFVMARLVFLLYSLVFFQIIVNIKNIYAKILLKIFTVIIFIFALLWRHNSIVTLYPIFILYAYIIISKLKEIKLLKKIIYFIAIMFVSAIVLITIVKINPYIYKNNGQVDKYASNHIFLIQISACAVMADDPSMIPNEYYVEGKNFEDVKELYNKNQLNADYFGSWNYKEITPYKYFVHLNGLAGTWIKYIIKYPFFYLKHIINFTYHIWLKTYGGHIEDKYIIQEYPLHYYIELEKYYSVFPKNELSINFSDFQLDIFTIISKYSIRIYYSIPIIISILIFISSTLFIFIYKSKINNILIFSFSTSFSAFATAIIVAIFSPVVSVRYIFPVLTISIISAISFIMFIYEYIINKNNRSKK</sequence>
<feature type="transmembrane region" description="Helical" evidence="1">
    <location>
        <begin position="903"/>
        <end position="926"/>
    </location>
</feature>
<evidence type="ECO:0000313" key="3">
    <source>
        <dbReference type="Proteomes" id="UP000323176"/>
    </source>
</evidence>
<feature type="transmembrane region" description="Helical" evidence="1">
    <location>
        <begin position="874"/>
        <end position="897"/>
    </location>
</feature>
<comment type="caution">
    <text evidence="2">The sequence shown here is derived from an EMBL/GenBank/DDBJ whole genome shotgun (WGS) entry which is preliminary data.</text>
</comment>
<feature type="transmembrane region" description="Helical" evidence="1">
    <location>
        <begin position="457"/>
        <end position="476"/>
    </location>
</feature>
<dbReference type="OrthoDB" id="309050at2"/>
<accession>A0A5C8EFE0</accession>
<feature type="transmembrane region" description="Helical" evidence="1">
    <location>
        <begin position="844"/>
        <end position="867"/>
    </location>
</feature>
<feature type="transmembrane region" description="Helical" evidence="1">
    <location>
        <begin position="578"/>
        <end position="598"/>
    </location>
</feature>
<dbReference type="Proteomes" id="UP000323176">
    <property type="component" value="Unassembled WGS sequence"/>
</dbReference>
<evidence type="ECO:0000256" key="1">
    <source>
        <dbReference type="SAM" id="Phobius"/>
    </source>
</evidence>
<feature type="transmembrane region" description="Helical" evidence="1">
    <location>
        <begin position="426"/>
        <end position="445"/>
    </location>
</feature>
<evidence type="ECO:0000313" key="2">
    <source>
        <dbReference type="EMBL" id="TXJ36423.1"/>
    </source>
</evidence>
<feature type="transmembrane region" description="Helical" evidence="1">
    <location>
        <begin position="522"/>
        <end position="545"/>
    </location>
</feature>
<feature type="transmembrane region" description="Helical" evidence="1">
    <location>
        <begin position="192"/>
        <end position="212"/>
    </location>
</feature>
<feature type="transmembrane region" description="Helical" evidence="1">
    <location>
        <begin position="653"/>
        <end position="671"/>
    </location>
</feature>
<name>A0A5C8EFE0_BRAPL</name>
<dbReference type="AlphaFoldDB" id="A0A5C8EFE0"/>
<protein>
    <submittedName>
        <fullName evidence="2">Uncharacterized protein</fullName>
    </submittedName>
</protein>
<keyword evidence="1" id="KW-1133">Transmembrane helix</keyword>